<dbReference type="Proteomes" id="UP000323000">
    <property type="component" value="Chromosome 9"/>
</dbReference>
<name>A0A5C7HA22_9ROSI</name>
<comment type="caution">
    <text evidence="2">The sequence shown here is derived from an EMBL/GenBank/DDBJ whole genome shotgun (WGS) entry which is preliminary data.</text>
</comment>
<evidence type="ECO:0000313" key="3">
    <source>
        <dbReference type="Proteomes" id="UP000323000"/>
    </source>
</evidence>
<dbReference type="EMBL" id="VAHF01000009">
    <property type="protein sequence ID" value="TXG53808.1"/>
    <property type="molecule type" value="Genomic_DNA"/>
</dbReference>
<dbReference type="Pfam" id="PF11955">
    <property type="entry name" value="PORR"/>
    <property type="match status" value="1"/>
</dbReference>
<sequence>MTSTSMAAVSTKLFPQRLYNQTRTFFVNAKVKWVCDPFLDMAVSREKDLKQVLSLKNQIVSSPTKSLPLSSVSPLKTHLDLPTTTTTQNFFQKYPSVFHQFQLSPSLPLRVKLTPHALTLHGEESAIHGSSTHRDCVVKRLARLLMLTNARRLPLHVIDRFKFDLGLPHNYITALLSDYPEFFQVCEIKDCNTDKETLALELVSWRKELAVSEMERKSCHGDLLNLKKGMCLRFSMNFPRGFDLEKRIMDWVEKWQELPYISPYEDAFHLAPSSDLAEKWAVAVLHELLWLLVSKKTERDNVFCLGDYLGFGDRFKKALRHHPGIFYISSKIRTQTVVLREAYRKDFLVEKHPLMGMRHRYLHLMYKAQQHRRKPIGVVASRPKRKRKITLSTKTVRKEDDKCILGEEVSNRLSDSVFDGDSSHEAVKIEI</sequence>
<reference evidence="3" key="1">
    <citation type="journal article" date="2019" name="Gigascience">
        <title>De novo genome assembly of the endangered Acer yangbiense, a plant species with extremely small populations endemic to Yunnan Province, China.</title>
        <authorList>
            <person name="Yang J."/>
            <person name="Wariss H.M."/>
            <person name="Tao L."/>
            <person name="Zhang R."/>
            <person name="Yun Q."/>
            <person name="Hollingsworth P."/>
            <person name="Dao Z."/>
            <person name="Luo G."/>
            <person name="Guo H."/>
            <person name="Ma Y."/>
            <person name="Sun W."/>
        </authorList>
    </citation>
    <scope>NUCLEOTIDE SEQUENCE [LARGE SCALE GENOMIC DNA]</scope>
    <source>
        <strain evidence="3">cv. Malutang</strain>
    </source>
</reference>
<keyword evidence="3" id="KW-1185">Reference proteome</keyword>
<evidence type="ECO:0000313" key="2">
    <source>
        <dbReference type="EMBL" id="TXG53808.1"/>
    </source>
</evidence>
<dbReference type="PANTHER" id="PTHR31476:SF19">
    <property type="entry name" value="UBIQUITIN CARBOXYL-TERMINAL HYDROLASE FAMILY PROTEIN"/>
    <property type="match status" value="1"/>
</dbReference>
<protein>
    <recommendedName>
        <fullName evidence="1">PORR domain-containing protein</fullName>
    </recommendedName>
</protein>
<feature type="domain" description="PORR" evidence="1">
    <location>
        <begin position="36"/>
        <end position="368"/>
    </location>
</feature>
<dbReference type="InterPro" id="IPR045040">
    <property type="entry name" value="PORR_fam"/>
</dbReference>
<gene>
    <name evidence="2" type="ORF">EZV62_019064</name>
</gene>
<dbReference type="PANTHER" id="PTHR31476">
    <property type="entry name" value="PROTEIN WHAT'S THIS FACTOR 1 HOMOLOG, CHLOROPLASTIC"/>
    <property type="match status" value="1"/>
</dbReference>
<dbReference type="InterPro" id="IPR021099">
    <property type="entry name" value="PORR_domain"/>
</dbReference>
<evidence type="ECO:0000259" key="1">
    <source>
        <dbReference type="Pfam" id="PF11955"/>
    </source>
</evidence>
<dbReference type="GO" id="GO:0003723">
    <property type="term" value="F:RNA binding"/>
    <property type="evidence" value="ECO:0007669"/>
    <property type="project" value="InterPro"/>
</dbReference>
<dbReference type="OrthoDB" id="1892230at2759"/>
<proteinExistence type="predicted"/>
<dbReference type="AlphaFoldDB" id="A0A5C7HA22"/>
<organism evidence="2 3">
    <name type="scientific">Acer yangbiense</name>
    <dbReference type="NCBI Taxonomy" id="1000413"/>
    <lineage>
        <taxon>Eukaryota</taxon>
        <taxon>Viridiplantae</taxon>
        <taxon>Streptophyta</taxon>
        <taxon>Embryophyta</taxon>
        <taxon>Tracheophyta</taxon>
        <taxon>Spermatophyta</taxon>
        <taxon>Magnoliopsida</taxon>
        <taxon>eudicotyledons</taxon>
        <taxon>Gunneridae</taxon>
        <taxon>Pentapetalae</taxon>
        <taxon>rosids</taxon>
        <taxon>malvids</taxon>
        <taxon>Sapindales</taxon>
        <taxon>Sapindaceae</taxon>
        <taxon>Hippocastanoideae</taxon>
        <taxon>Acereae</taxon>
        <taxon>Acer</taxon>
    </lineage>
</organism>
<accession>A0A5C7HA22</accession>